<evidence type="ECO:0000256" key="2">
    <source>
        <dbReference type="ARBA" id="ARBA00022692"/>
    </source>
</evidence>
<gene>
    <name evidence="6" type="ORF">SKAU_G00055750</name>
</gene>
<evidence type="ECO:0000256" key="1">
    <source>
        <dbReference type="ARBA" id="ARBA00004141"/>
    </source>
</evidence>
<name>A0A9Q1G414_SYNKA</name>
<comment type="subcellular location">
    <subcellularLocation>
        <location evidence="1">Membrane</location>
        <topology evidence="1">Multi-pass membrane protein</topology>
    </subcellularLocation>
</comment>
<dbReference type="EMBL" id="JAINUF010000002">
    <property type="protein sequence ID" value="KAJ8374995.1"/>
    <property type="molecule type" value="Genomic_DNA"/>
</dbReference>
<dbReference type="SUPFAM" id="SSF103473">
    <property type="entry name" value="MFS general substrate transporter"/>
    <property type="match status" value="1"/>
</dbReference>
<evidence type="ECO:0000256" key="4">
    <source>
        <dbReference type="ARBA" id="ARBA00023136"/>
    </source>
</evidence>
<accession>A0A9Q1G414</accession>
<keyword evidence="3 5" id="KW-1133">Transmembrane helix</keyword>
<reference evidence="6" key="1">
    <citation type="journal article" date="2023" name="Science">
        <title>Genome structures resolve the early diversification of teleost fishes.</title>
        <authorList>
            <person name="Parey E."/>
            <person name="Louis A."/>
            <person name="Montfort J."/>
            <person name="Bouchez O."/>
            <person name="Roques C."/>
            <person name="Iampietro C."/>
            <person name="Lluch J."/>
            <person name="Castinel A."/>
            <person name="Donnadieu C."/>
            <person name="Desvignes T."/>
            <person name="Floi Bucao C."/>
            <person name="Jouanno E."/>
            <person name="Wen M."/>
            <person name="Mejri S."/>
            <person name="Dirks R."/>
            <person name="Jansen H."/>
            <person name="Henkel C."/>
            <person name="Chen W.J."/>
            <person name="Zahm M."/>
            <person name="Cabau C."/>
            <person name="Klopp C."/>
            <person name="Thompson A.W."/>
            <person name="Robinson-Rechavi M."/>
            <person name="Braasch I."/>
            <person name="Lecointre G."/>
            <person name="Bobe J."/>
            <person name="Postlethwait J.H."/>
            <person name="Berthelot C."/>
            <person name="Roest Crollius H."/>
            <person name="Guiguen Y."/>
        </authorList>
    </citation>
    <scope>NUCLEOTIDE SEQUENCE</scope>
    <source>
        <strain evidence="6">WJC10195</strain>
    </source>
</reference>
<keyword evidence="2 5" id="KW-0812">Transmembrane</keyword>
<evidence type="ECO:0000256" key="5">
    <source>
        <dbReference type="SAM" id="Phobius"/>
    </source>
</evidence>
<sequence>MFSQVFTGLNLPHHCNTNWILSIGPNLTLEEQRNLTLPRDPGGAYESCSMFTQVDWDLETIKAHRINSTSECTDGWLYDTSTGTTTLGTEVWPPAVLLLSLLLQLLFGVLSGAEPPQRSFCAIVSHSFSAVGLILLSGITYGVRDWRTLQLVLSAPVLVFVIYYWILPESARWLLTQGKAGGSPGADQKAARVNKSNVPEKLLNEGADHEKVYHKAIPNVIYGVFPLVGGGMCFLLPETLNTELADHTVSPEERIKLLWPGPPRPDLPSAPVLPLALSLQTAPVLSLPSPAYIMDLIHPYTNSRSLRSADQELLMVPRTRLKTKARVGSGLAPVPVWNNPFQTLLPVWTSRVDLPVQFQSSPVPRNIVPSSLSPACPSQPCPVTCPALFCPALFPAFPLSRPVPACLLVAK</sequence>
<keyword evidence="4 5" id="KW-0472">Membrane</keyword>
<evidence type="ECO:0000313" key="7">
    <source>
        <dbReference type="Proteomes" id="UP001152622"/>
    </source>
</evidence>
<dbReference type="AlphaFoldDB" id="A0A9Q1G414"/>
<dbReference type="InterPro" id="IPR036259">
    <property type="entry name" value="MFS_trans_sf"/>
</dbReference>
<evidence type="ECO:0000256" key="3">
    <source>
        <dbReference type="ARBA" id="ARBA00022989"/>
    </source>
</evidence>
<dbReference type="OrthoDB" id="5296287at2759"/>
<dbReference type="Gene3D" id="1.20.1250.20">
    <property type="entry name" value="MFS general substrate transporter like domains"/>
    <property type="match status" value="1"/>
</dbReference>
<evidence type="ECO:0000313" key="6">
    <source>
        <dbReference type="EMBL" id="KAJ8374995.1"/>
    </source>
</evidence>
<dbReference type="Proteomes" id="UP001152622">
    <property type="component" value="Chromosome 2"/>
</dbReference>
<comment type="caution">
    <text evidence="6">The sequence shown here is derived from an EMBL/GenBank/DDBJ whole genome shotgun (WGS) entry which is preliminary data.</text>
</comment>
<dbReference type="GO" id="GO:0016020">
    <property type="term" value="C:membrane"/>
    <property type="evidence" value="ECO:0007669"/>
    <property type="project" value="UniProtKB-SubCell"/>
</dbReference>
<feature type="transmembrane region" description="Helical" evidence="5">
    <location>
        <begin position="91"/>
        <end position="113"/>
    </location>
</feature>
<proteinExistence type="predicted"/>
<protein>
    <submittedName>
        <fullName evidence="6">Uncharacterized protein</fullName>
    </submittedName>
</protein>
<feature type="transmembrane region" description="Helical" evidence="5">
    <location>
        <begin position="120"/>
        <end position="143"/>
    </location>
</feature>
<keyword evidence="7" id="KW-1185">Reference proteome</keyword>
<dbReference type="PANTHER" id="PTHR24064">
    <property type="entry name" value="SOLUTE CARRIER FAMILY 22 MEMBER"/>
    <property type="match status" value="1"/>
</dbReference>
<feature type="transmembrane region" description="Helical" evidence="5">
    <location>
        <begin position="149"/>
        <end position="167"/>
    </location>
</feature>
<organism evidence="6 7">
    <name type="scientific">Synaphobranchus kaupii</name>
    <name type="common">Kaup's arrowtooth eel</name>
    <dbReference type="NCBI Taxonomy" id="118154"/>
    <lineage>
        <taxon>Eukaryota</taxon>
        <taxon>Metazoa</taxon>
        <taxon>Chordata</taxon>
        <taxon>Craniata</taxon>
        <taxon>Vertebrata</taxon>
        <taxon>Euteleostomi</taxon>
        <taxon>Actinopterygii</taxon>
        <taxon>Neopterygii</taxon>
        <taxon>Teleostei</taxon>
        <taxon>Anguilliformes</taxon>
        <taxon>Synaphobranchidae</taxon>
        <taxon>Synaphobranchus</taxon>
    </lineage>
</organism>